<dbReference type="Proteomes" id="UP000262379">
    <property type="component" value="Unassembled WGS sequence"/>
</dbReference>
<name>A0A371X6J6_9HYPH</name>
<evidence type="ECO:0000313" key="1">
    <source>
        <dbReference type="EMBL" id="RFC64654.1"/>
    </source>
</evidence>
<evidence type="ECO:0000313" key="2">
    <source>
        <dbReference type="Proteomes" id="UP000262379"/>
    </source>
</evidence>
<sequence>MAHESDSDPIMVPVSALHLGPALHGYVMSLPPLLRGTEIARLAVAGHKREHASAQRRKKPNFVAGSAVIEMVGRKIKWVG</sequence>
<organism evidence="1 2">
    <name type="scientific">Mesorhizobium denitrificans</name>
    <dbReference type="NCBI Taxonomy" id="2294114"/>
    <lineage>
        <taxon>Bacteria</taxon>
        <taxon>Pseudomonadati</taxon>
        <taxon>Pseudomonadota</taxon>
        <taxon>Alphaproteobacteria</taxon>
        <taxon>Hyphomicrobiales</taxon>
        <taxon>Phyllobacteriaceae</taxon>
        <taxon>Mesorhizobium</taxon>
    </lineage>
</organism>
<comment type="caution">
    <text evidence="1">The sequence shown here is derived from an EMBL/GenBank/DDBJ whole genome shotgun (WGS) entry which is preliminary data.</text>
</comment>
<protein>
    <submittedName>
        <fullName evidence="1">Uncharacterized protein</fullName>
    </submittedName>
</protein>
<accession>A0A371X6J6</accession>
<gene>
    <name evidence="1" type="ORF">DY251_19455</name>
</gene>
<dbReference type="AlphaFoldDB" id="A0A371X6J6"/>
<dbReference type="EMBL" id="QURN01000019">
    <property type="protein sequence ID" value="RFC64654.1"/>
    <property type="molecule type" value="Genomic_DNA"/>
</dbReference>
<reference evidence="2" key="1">
    <citation type="submission" date="2018-08" db="EMBL/GenBank/DDBJ databases">
        <authorList>
            <person name="Im W.T."/>
        </authorList>
    </citation>
    <scope>NUCLEOTIDE SEQUENCE [LARGE SCALE GENOMIC DNA]</scope>
    <source>
        <strain evidence="2">LA-28</strain>
    </source>
</reference>
<keyword evidence="2" id="KW-1185">Reference proteome</keyword>
<proteinExistence type="predicted"/>